<comment type="caution">
    <text evidence="2">The sequence shown here is derived from an EMBL/GenBank/DDBJ whole genome shotgun (WGS) entry which is preliminary data.</text>
</comment>
<dbReference type="NCBIfam" id="TIGR03491">
    <property type="entry name" value="TM0106 family RecB-like putative nuclease"/>
    <property type="match status" value="1"/>
</dbReference>
<evidence type="ECO:0000313" key="3">
    <source>
        <dbReference type="Proteomes" id="UP000034616"/>
    </source>
</evidence>
<protein>
    <recommendedName>
        <fullName evidence="1">YprB ribonuclease H-like domain-containing protein</fullName>
    </recommendedName>
</protein>
<proteinExistence type="predicted"/>
<dbReference type="EMBL" id="LCAH01000027">
    <property type="protein sequence ID" value="KKR85845.1"/>
    <property type="molecule type" value="Genomic_DNA"/>
</dbReference>
<dbReference type="InterPro" id="IPR019993">
    <property type="entry name" value="RecB_nuclease_TM0106_put"/>
</dbReference>
<organism evidence="2 3">
    <name type="scientific">Candidatus Uhrbacteria bacterium GW2011_GWC2_41_11</name>
    <dbReference type="NCBI Taxonomy" id="1618985"/>
    <lineage>
        <taxon>Bacteria</taxon>
        <taxon>Candidatus Uhriibacteriota</taxon>
    </lineage>
</organism>
<feature type="non-terminal residue" evidence="2">
    <location>
        <position position="1"/>
    </location>
</feature>
<dbReference type="Pfam" id="PF13482">
    <property type="entry name" value="RNase_H_2"/>
    <property type="match status" value="1"/>
</dbReference>
<gene>
    <name evidence="2" type="ORF">UU35_C0027G0001</name>
</gene>
<evidence type="ECO:0000259" key="1">
    <source>
        <dbReference type="Pfam" id="PF13482"/>
    </source>
</evidence>
<evidence type="ECO:0000313" key="2">
    <source>
        <dbReference type="EMBL" id="KKR85845.1"/>
    </source>
</evidence>
<dbReference type="SUPFAM" id="SSF53098">
    <property type="entry name" value="Ribonuclease H-like"/>
    <property type="match status" value="1"/>
</dbReference>
<dbReference type="InterPro" id="IPR038720">
    <property type="entry name" value="YprB_RNase_H-like_dom"/>
</dbReference>
<dbReference type="InterPro" id="IPR012337">
    <property type="entry name" value="RNaseH-like_sf"/>
</dbReference>
<name>A0A0G0WN19_9BACT</name>
<sequence length="240" mass="28521">AAEMNVEELPKVPYAGIETLHRVKLQAQSLLSGELKWVGHPSLPETPLNIYFDIEGDPLLDVQYLWGFWVAGDPDGVYAQIGHVRKQDDGRYFVYFLAEQPEDEREMWKLFLRWLEVLPQEGYTVWHYNKYERVQCDKLAEMYGESRALRRFMSHFVDLELVVKDSVIFPLYFYSIKDIAKSKFLNFKWRHAKAGGAQSIFWYEEWLEKKDQSILNDIVNYNEDDVRATEFLRDWLFENS</sequence>
<accession>A0A0G0WN19</accession>
<dbReference type="AlphaFoldDB" id="A0A0G0WN19"/>
<dbReference type="Proteomes" id="UP000034616">
    <property type="component" value="Unassembled WGS sequence"/>
</dbReference>
<feature type="domain" description="YprB ribonuclease H-like" evidence="1">
    <location>
        <begin position="50"/>
        <end position="236"/>
    </location>
</feature>
<reference evidence="2 3" key="1">
    <citation type="journal article" date="2015" name="Nature">
        <title>rRNA introns, odd ribosomes, and small enigmatic genomes across a large radiation of phyla.</title>
        <authorList>
            <person name="Brown C.T."/>
            <person name="Hug L.A."/>
            <person name="Thomas B.C."/>
            <person name="Sharon I."/>
            <person name="Castelle C.J."/>
            <person name="Singh A."/>
            <person name="Wilkins M.J."/>
            <person name="Williams K.H."/>
            <person name="Banfield J.F."/>
        </authorList>
    </citation>
    <scope>NUCLEOTIDE SEQUENCE [LARGE SCALE GENOMIC DNA]</scope>
</reference>